<keyword evidence="2" id="KW-1185">Reference proteome</keyword>
<dbReference type="OrthoDB" id="3638028at2"/>
<dbReference type="SUPFAM" id="SSF56112">
    <property type="entry name" value="Protein kinase-like (PK-like)"/>
    <property type="match status" value="1"/>
</dbReference>
<proteinExistence type="predicted"/>
<reference evidence="1 2" key="1">
    <citation type="journal article" date="2009" name="Int. J. Syst. Evol. Microbiol.">
        <title>Nocardioides caeni sp. nov., isolated from wastewater.</title>
        <authorList>
            <person name="Yoon J.H."/>
            <person name="Kang S.J."/>
            <person name="Park S."/>
            <person name="Kim W."/>
            <person name="Oh T.K."/>
        </authorList>
    </citation>
    <scope>NUCLEOTIDE SEQUENCE [LARGE SCALE GENOMIC DNA]</scope>
    <source>
        <strain evidence="1 2">DSM 23134</strain>
    </source>
</reference>
<accession>A0A4S8NM12</accession>
<dbReference type="GO" id="GO:0016773">
    <property type="term" value="F:phosphotransferase activity, alcohol group as acceptor"/>
    <property type="evidence" value="ECO:0007669"/>
    <property type="project" value="InterPro"/>
</dbReference>
<gene>
    <name evidence="1" type="ORF">E9934_03955</name>
</gene>
<dbReference type="AlphaFoldDB" id="A0A4S8NM12"/>
<sequence>MRPVVVPVELDARRRLGPDWATWLDRLPASARDLLDEWDLAPGAETWHGFCSLALPVTTADGTPAVLKIALPEGESEHEHVALQHWHGRGAVRLLRADPGRRALLLERLDRVDLTDAWDQEACEVVAGLYADLHVAPLPQLRPQASYVERWAEALRRDAHEVPVPRRLVDQTLSLARDLCQEEPRSVIHGDLHYANVLQGRRDGETTWLAIDPKPTNGDPHYELEPMLLDRFDDYTAPGAFGSVRDGIRRRFHTLLDGAGFDEHRARDWVVVRSILNAHWAHEDAVRAGRRLDADERDHVTACIAIAKAVQD</sequence>
<dbReference type="InterPro" id="IPR006748">
    <property type="entry name" value="NH2Glyco/OHUrea_AB-resist_kin"/>
</dbReference>
<evidence type="ECO:0000313" key="2">
    <source>
        <dbReference type="Proteomes" id="UP000307087"/>
    </source>
</evidence>
<protein>
    <submittedName>
        <fullName evidence="1">Aminoglycoside resistance protein</fullName>
    </submittedName>
</protein>
<dbReference type="GO" id="GO:0019748">
    <property type="term" value="P:secondary metabolic process"/>
    <property type="evidence" value="ECO:0007669"/>
    <property type="project" value="InterPro"/>
</dbReference>
<organism evidence="1 2">
    <name type="scientific">Nocardioides caeni</name>
    <dbReference type="NCBI Taxonomy" id="574700"/>
    <lineage>
        <taxon>Bacteria</taxon>
        <taxon>Bacillati</taxon>
        <taxon>Actinomycetota</taxon>
        <taxon>Actinomycetes</taxon>
        <taxon>Propionibacteriales</taxon>
        <taxon>Nocardioidaceae</taxon>
        <taxon>Nocardioides</taxon>
    </lineage>
</organism>
<dbReference type="EMBL" id="STGW01000002">
    <property type="protein sequence ID" value="THV17645.1"/>
    <property type="molecule type" value="Genomic_DNA"/>
</dbReference>
<dbReference type="Pfam" id="PF04655">
    <property type="entry name" value="APH_6_hur"/>
    <property type="match status" value="1"/>
</dbReference>
<comment type="caution">
    <text evidence="1">The sequence shown here is derived from an EMBL/GenBank/DDBJ whole genome shotgun (WGS) entry which is preliminary data.</text>
</comment>
<dbReference type="Gene3D" id="3.90.1200.10">
    <property type="match status" value="1"/>
</dbReference>
<dbReference type="RefSeq" id="WP_136561581.1">
    <property type="nucleotide sequence ID" value="NZ_BAABLS010000001.1"/>
</dbReference>
<name>A0A4S8NM12_9ACTN</name>
<evidence type="ECO:0000313" key="1">
    <source>
        <dbReference type="EMBL" id="THV17645.1"/>
    </source>
</evidence>
<dbReference type="Proteomes" id="UP000307087">
    <property type="component" value="Unassembled WGS sequence"/>
</dbReference>
<dbReference type="InterPro" id="IPR011009">
    <property type="entry name" value="Kinase-like_dom_sf"/>
</dbReference>